<evidence type="ECO:0000313" key="1">
    <source>
        <dbReference type="EMBL" id="OGG04401.1"/>
    </source>
</evidence>
<protein>
    <submittedName>
        <fullName evidence="1">Uncharacterized protein</fullName>
    </submittedName>
</protein>
<dbReference type="STRING" id="1798374.A2Z33_04490"/>
<accession>A0A1F5YW32</accession>
<gene>
    <name evidence="1" type="ORF">A2Z33_04490</name>
</gene>
<reference evidence="1 2" key="1">
    <citation type="journal article" date="2016" name="Nat. Commun.">
        <title>Thousands of microbial genomes shed light on interconnected biogeochemical processes in an aquifer system.</title>
        <authorList>
            <person name="Anantharaman K."/>
            <person name="Brown C.T."/>
            <person name="Hug L.A."/>
            <person name="Sharon I."/>
            <person name="Castelle C.J."/>
            <person name="Probst A.J."/>
            <person name="Thomas B.C."/>
            <person name="Singh A."/>
            <person name="Wilkins M.J."/>
            <person name="Karaoz U."/>
            <person name="Brodie E.L."/>
            <person name="Williams K.H."/>
            <person name="Hubbard S.S."/>
            <person name="Banfield J.F."/>
        </authorList>
    </citation>
    <scope>NUCLEOTIDE SEQUENCE [LARGE SCALE GENOMIC DNA]</scope>
</reference>
<dbReference type="AlphaFoldDB" id="A0A1F5YW32"/>
<dbReference type="Proteomes" id="UP000178448">
    <property type="component" value="Unassembled WGS sequence"/>
</dbReference>
<dbReference type="EMBL" id="MFJD01000003">
    <property type="protein sequence ID" value="OGG04401.1"/>
    <property type="molecule type" value="Genomic_DNA"/>
</dbReference>
<sequence>MTAIQETIIIRHSDSDIVLPVMELPNSLRLVVYADEIWEDTGGQMGRVNVSASIGYIGSQLAALDRRCWPSLVIKLMTERDFHSGQMMMYAASSATTPGKMAALILAHHFGISRDVLTNLGNADSLGVSPGQREGFLKRLEEEARSAQFISGDLEAAASYHLLSDGRIFTVRE</sequence>
<organism evidence="1 2">
    <name type="scientific">Candidatus Gottesmanbacteria bacterium RBG_16_52_11</name>
    <dbReference type="NCBI Taxonomy" id="1798374"/>
    <lineage>
        <taxon>Bacteria</taxon>
        <taxon>Candidatus Gottesmaniibacteriota</taxon>
    </lineage>
</organism>
<evidence type="ECO:0000313" key="2">
    <source>
        <dbReference type="Proteomes" id="UP000178448"/>
    </source>
</evidence>
<proteinExistence type="predicted"/>
<name>A0A1F5YW32_9BACT</name>
<comment type="caution">
    <text evidence="1">The sequence shown here is derived from an EMBL/GenBank/DDBJ whole genome shotgun (WGS) entry which is preliminary data.</text>
</comment>